<dbReference type="AlphaFoldDB" id="W9ZX63"/>
<gene>
    <name evidence="3" type="ORF">FOMG_17698</name>
</gene>
<feature type="region of interest" description="Disordered" evidence="1">
    <location>
        <begin position="137"/>
        <end position="166"/>
    </location>
</feature>
<dbReference type="Proteomes" id="UP000030703">
    <property type="component" value="Unassembled WGS sequence"/>
</dbReference>
<evidence type="ECO:0000256" key="2">
    <source>
        <dbReference type="SAM" id="SignalP"/>
    </source>
</evidence>
<organism evidence="3">
    <name type="scientific">Fusarium oxysporum f. sp. melonis 26406</name>
    <dbReference type="NCBI Taxonomy" id="1089452"/>
    <lineage>
        <taxon>Eukaryota</taxon>
        <taxon>Fungi</taxon>
        <taxon>Dikarya</taxon>
        <taxon>Ascomycota</taxon>
        <taxon>Pezizomycotina</taxon>
        <taxon>Sordariomycetes</taxon>
        <taxon>Hypocreomycetidae</taxon>
        <taxon>Hypocreales</taxon>
        <taxon>Nectriaceae</taxon>
        <taxon>Fusarium</taxon>
        <taxon>Fusarium oxysporum species complex</taxon>
    </lineage>
</organism>
<keyword evidence="2" id="KW-0732">Signal</keyword>
<dbReference type="HOGENOM" id="CLU_1343309_0_0_1"/>
<evidence type="ECO:0000256" key="1">
    <source>
        <dbReference type="SAM" id="MobiDB-lite"/>
    </source>
</evidence>
<sequence>MALSMILNVIFMVQMPGVYANGRNMPNALFHVPEAPDPDKIYQENPIYTVGETVEFRWFSRYDKVGIFVWQQYPDLDAGTSKFLVSDWTSSSFKWVPSRDWMTKLKDGEVAIAYLALYDSGSTQIKVISHYFNITQSEDSSSSKPKPSSTTKEVSTVTSELQDSEATTITVMHAGSTETEAPPADNEHTVVPITVSETVLIAPS</sequence>
<feature type="chain" id="PRO_5004935014" evidence="2">
    <location>
        <begin position="21"/>
        <end position="204"/>
    </location>
</feature>
<feature type="signal peptide" evidence="2">
    <location>
        <begin position="1"/>
        <end position="20"/>
    </location>
</feature>
<dbReference type="OrthoDB" id="5107024at2759"/>
<name>W9ZX63_FUSOX</name>
<dbReference type="EMBL" id="JH659389">
    <property type="protein sequence ID" value="EXK25661.1"/>
    <property type="molecule type" value="Genomic_DNA"/>
</dbReference>
<reference evidence="3" key="2">
    <citation type="submission" date="2012-05" db="EMBL/GenBank/DDBJ databases">
        <title>Annotation of the Genome Sequence of Fusarium oxysporum f. sp. melonis 26406.</title>
        <authorList>
            <consortium name="The Broad Institute Genomics Platform"/>
            <person name="Ma L.-J."/>
            <person name="Corby-Kistler H."/>
            <person name="Broz K."/>
            <person name="Gale L.R."/>
            <person name="Jonkers W."/>
            <person name="O'Donnell K."/>
            <person name="Ploetz R."/>
            <person name="Steinberg C."/>
            <person name="Schwartz D.C."/>
            <person name="VanEtten H."/>
            <person name="Zhou S."/>
            <person name="Young S.K."/>
            <person name="Zeng Q."/>
            <person name="Gargeya S."/>
            <person name="Fitzgerald M."/>
            <person name="Abouelleil A."/>
            <person name="Alvarado L."/>
            <person name="Chapman S.B."/>
            <person name="Gainer-Dewar J."/>
            <person name="Goldberg J."/>
            <person name="Griggs A."/>
            <person name="Gujja S."/>
            <person name="Hansen M."/>
            <person name="Howarth C."/>
            <person name="Imamovic A."/>
            <person name="Ireland A."/>
            <person name="Larimer J."/>
            <person name="McCowan C."/>
            <person name="Murphy C."/>
            <person name="Pearson M."/>
            <person name="Poon T.W."/>
            <person name="Priest M."/>
            <person name="Roberts A."/>
            <person name="Saif S."/>
            <person name="Shea T."/>
            <person name="Sykes S."/>
            <person name="Wortman J."/>
            <person name="Nusbaum C."/>
            <person name="Birren B."/>
        </authorList>
    </citation>
    <scope>NUCLEOTIDE SEQUENCE</scope>
    <source>
        <strain evidence="3">26406</strain>
    </source>
</reference>
<accession>W9ZX63</accession>
<evidence type="ECO:0000313" key="3">
    <source>
        <dbReference type="EMBL" id="EXK25661.1"/>
    </source>
</evidence>
<feature type="compositionally biased region" description="Low complexity" evidence="1">
    <location>
        <begin position="140"/>
        <end position="160"/>
    </location>
</feature>
<protein>
    <submittedName>
        <fullName evidence="3">Uncharacterized protein</fullName>
    </submittedName>
</protein>
<dbReference type="VEuPathDB" id="FungiDB:FOMG_17698"/>
<proteinExistence type="predicted"/>
<reference evidence="3" key="1">
    <citation type="submission" date="2012-04" db="EMBL/GenBank/DDBJ databases">
        <title>The Genome Sequence of Fusarium oxysporum melonis.</title>
        <authorList>
            <consortium name="The Broad Institute Genome Sequencing Platform"/>
            <person name="Ma L.-J."/>
            <person name="Gale L.R."/>
            <person name="Schwartz D.C."/>
            <person name="Zhou S."/>
            <person name="Corby-Kistler H."/>
            <person name="Young S.K."/>
            <person name="Zeng Q."/>
            <person name="Gargeya S."/>
            <person name="Fitzgerald M."/>
            <person name="Haas B."/>
            <person name="Abouelleil A."/>
            <person name="Alvarado L."/>
            <person name="Arachchi H.M."/>
            <person name="Berlin A."/>
            <person name="Brown A."/>
            <person name="Chapman S.B."/>
            <person name="Chen Z."/>
            <person name="Dunbar C."/>
            <person name="Freedman E."/>
            <person name="Gearin G."/>
            <person name="Goldberg J."/>
            <person name="Griggs A."/>
            <person name="Gujja S."/>
            <person name="Heiman D."/>
            <person name="Howarth C."/>
            <person name="Larson L."/>
            <person name="Lui A."/>
            <person name="MacDonald P.J.P."/>
            <person name="Montmayeur A."/>
            <person name="Murphy C."/>
            <person name="Neiman D."/>
            <person name="Pearson M."/>
            <person name="Priest M."/>
            <person name="Roberts A."/>
            <person name="Saif S."/>
            <person name="Shea T."/>
            <person name="Shenoy N."/>
            <person name="Sisk P."/>
            <person name="Stolte C."/>
            <person name="Sykes S."/>
            <person name="Wortman J."/>
            <person name="Nusbaum C."/>
            <person name="Birren B."/>
        </authorList>
    </citation>
    <scope>NUCLEOTIDE SEQUENCE</scope>
    <source>
        <strain evidence="3">26406</strain>
    </source>
</reference>